<dbReference type="AlphaFoldDB" id="W9X4M6"/>
<dbReference type="GO" id="GO:0006351">
    <property type="term" value="P:DNA-templated transcription"/>
    <property type="evidence" value="ECO:0007669"/>
    <property type="project" value="InterPro"/>
</dbReference>
<dbReference type="GO" id="GO:0003677">
    <property type="term" value="F:DNA binding"/>
    <property type="evidence" value="ECO:0007669"/>
    <property type="project" value="InterPro"/>
</dbReference>
<evidence type="ECO:0000313" key="4">
    <source>
        <dbReference type="Proteomes" id="UP000019471"/>
    </source>
</evidence>
<keyword evidence="4" id="KW-1185">Reference proteome</keyword>
<protein>
    <recommendedName>
        <fullName evidence="2">Xylanolytic transcriptional activator regulatory domain-containing protein</fullName>
    </recommendedName>
</protein>
<dbReference type="CDD" id="cd12148">
    <property type="entry name" value="fungal_TF_MHR"/>
    <property type="match status" value="1"/>
</dbReference>
<proteinExistence type="predicted"/>
<keyword evidence="1" id="KW-0539">Nucleus</keyword>
<dbReference type="eggNOG" id="ENOG502SRSK">
    <property type="taxonomic scope" value="Eukaryota"/>
</dbReference>
<dbReference type="STRING" id="1182543.W9X4M6"/>
<dbReference type="HOGENOM" id="CLU_799268_0_0_1"/>
<evidence type="ECO:0000259" key="2">
    <source>
        <dbReference type="Pfam" id="PF04082"/>
    </source>
</evidence>
<dbReference type="InterPro" id="IPR007219">
    <property type="entry name" value="XnlR_reg_dom"/>
</dbReference>
<dbReference type="Proteomes" id="UP000019471">
    <property type="component" value="Unassembled WGS sequence"/>
</dbReference>
<dbReference type="GeneID" id="19186881"/>
<name>W9X4M6_9EURO</name>
<gene>
    <name evidence="3" type="ORF">A1O5_02148</name>
</gene>
<dbReference type="GO" id="GO:0008270">
    <property type="term" value="F:zinc ion binding"/>
    <property type="evidence" value="ECO:0007669"/>
    <property type="project" value="InterPro"/>
</dbReference>
<dbReference type="RefSeq" id="XP_007740954.1">
    <property type="nucleotide sequence ID" value="XM_007742764.1"/>
</dbReference>
<sequence length="347" mass="39405">MDSNTGQHWFSQGKELMETFEDIVGDSLGVVVYHMLAAGRMMEAERLRMAAIHTLRALQGALSIGLNDKNRWKQEPDDIVSKRCLWWVLYFLEKRIHYKCGAPYLLRPADVNVEDTLHMCGESEIDDARLDYIEGMISYTKLWTSIWSDFLAPNASLSGKWSEVQVADARVMIKYRELPQSLLWDTGKVQEYMDNGATETDMRQKLQAFLVAITSYMKHFLCMRPIGYFLTCSLVDCIFHLKQEQIGRSTWLDQTELQKIFGEITHLLETLALSVGSAQRALAALRCALIMPSEVDCGLDLEGTPSFLEPVHNGTHVTFTERDQDLLDGYSDASIGETLNFLGLIPM</sequence>
<dbReference type="OrthoDB" id="4320670at2759"/>
<dbReference type="EMBL" id="AMGX01000002">
    <property type="protein sequence ID" value="EXJ75452.1"/>
    <property type="molecule type" value="Genomic_DNA"/>
</dbReference>
<dbReference type="Pfam" id="PF04082">
    <property type="entry name" value="Fungal_trans"/>
    <property type="match status" value="1"/>
</dbReference>
<evidence type="ECO:0000313" key="3">
    <source>
        <dbReference type="EMBL" id="EXJ75452.1"/>
    </source>
</evidence>
<reference evidence="3 4" key="1">
    <citation type="submission" date="2013-03" db="EMBL/GenBank/DDBJ databases">
        <title>The Genome Sequence of Cladophialophora psammophila CBS 110553.</title>
        <authorList>
            <consortium name="The Broad Institute Genomics Platform"/>
            <person name="Cuomo C."/>
            <person name="de Hoog S."/>
            <person name="Gorbushina A."/>
            <person name="Walker B."/>
            <person name="Young S.K."/>
            <person name="Zeng Q."/>
            <person name="Gargeya S."/>
            <person name="Fitzgerald M."/>
            <person name="Haas B."/>
            <person name="Abouelleil A."/>
            <person name="Allen A.W."/>
            <person name="Alvarado L."/>
            <person name="Arachchi H.M."/>
            <person name="Berlin A.M."/>
            <person name="Chapman S.B."/>
            <person name="Gainer-Dewar J."/>
            <person name="Goldberg J."/>
            <person name="Griggs A."/>
            <person name="Gujja S."/>
            <person name="Hansen M."/>
            <person name="Howarth C."/>
            <person name="Imamovic A."/>
            <person name="Ireland A."/>
            <person name="Larimer J."/>
            <person name="McCowan C."/>
            <person name="Murphy C."/>
            <person name="Pearson M."/>
            <person name="Poon T.W."/>
            <person name="Priest M."/>
            <person name="Roberts A."/>
            <person name="Saif S."/>
            <person name="Shea T."/>
            <person name="Sisk P."/>
            <person name="Sykes S."/>
            <person name="Wortman J."/>
            <person name="Nusbaum C."/>
            <person name="Birren B."/>
        </authorList>
    </citation>
    <scope>NUCLEOTIDE SEQUENCE [LARGE SCALE GENOMIC DNA]</scope>
    <source>
        <strain evidence="3 4">CBS 110553</strain>
    </source>
</reference>
<comment type="caution">
    <text evidence="3">The sequence shown here is derived from an EMBL/GenBank/DDBJ whole genome shotgun (WGS) entry which is preliminary data.</text>
</comment>
<evidence type="ECO:0000256" key="1">
    <source>
        <dbReference type="ARBA" id="ARBA00023242"/>
    </source>
</evidence>
<feature type="domain" description="Xylanolytic transcriptional activator regulatory" evidence="2">
    <location>
        <begin position="55"/>
        <end position="114"/>
    </location>
</feature>
<organism evidence="3 4">
    <name type="scientific">Cladophialophora psammophila CBS 110553</name>
    <dbReference type="NCBI Taxonomy" id="1182543"/>
    <lineage>
        <taxon>Eukaryota</taxon>
        <taxon>Fungi</taxon>
        <taxon>Dikarya</taxon>
        <taxon>Ascomycota</taxon>
        <taxon>Pezizomycotina</taxon>
        <taxon>Eurotiomycetes</taxon>
        <taxon>Chaetothyriomycetidae</taxon>
        <taxon>Chaetothyriales</taxon>
        <taxon>Herpotrichiellaceae</taxon>
        <taxon>Cladophialophora</taxon>
    </lineage>
</organism>
<accession>W9X4M6</accession>